<name>A0AAW1F9I6_ZOAVI</name>
<dbReference type="AlphaFoldDB" id="A0AAW1F9I6"/>
<keyword evidence="1" id="KW-1133">Transmembrane helix</keyword>
<dbReference type="Proteomes" id="UP001488805">
    <property type="component" value="Unassembled WGS sequence"/>
</dbReference>
<evidence type="ECO:0000313" key="3">
    <source>
        <dbReference type="Proteomes" id="UP001488805"/>
    </source>
</evidence>
<proteinExistence type="predicted"/>
<evidence type="ECO:0000256" key="1">
    <source>
        <dbReference type="SAM" id="Phobius"/>
    </source>
</evidence>
<sequence>MTSNCCHSHKNNKLLKPCSLCPRLCRLRTAWIDRSNNLTSLRRHPAITLQSLSHHTNRTSSPVLGRSGLRQSEAGVIILATERCECFMSNVMMLSRVVLGWGGTLFLLAPMGAPGWR</sequence>
<protein>
    <submittedName>
        <fullName evidence="2">Uncharacterized protein</fullName>
    </submittedName>
</protein>
<evidence type="ECO:0000313" key="2">
    <source>
        <dbReference type="EMBL" id="KAK9531308.1"/>
    </source>
</evidence>
<comment type="caution">
    <text evidence="2">The sequence shown here is derived from an EMBL/GenBank/DDBJ whole genome shotgun (WGS) entry which is preliminary data.</text>
</comment>
<keyword evidence="1" id="KW-0472">Membrane</keyword>
<feature type="transmembrane region" description="Helical" evidence="1">
    <location>
        <begin position="97"/>
        <end position="116"/>
    </location>
</feature>
<gene>
    <name evidence="2" type="ORF">VZT92_010741</name>
</gene>
<keyword evidence="3" id="KW-1185">Reference proteome</keyword>
<accession>A0AAW1F9I6</accession>
<reference evidence="2 3" key="1">
    <citation type="journal article" date="2024" name="Genome Biol. Evol.">
        <title>Chromosome-level genome assembly of the viviparous eelpout Zoarces viviparus.</title>
        <authorList>
            <person name="Fuhrmann N."/>
            <person name="Brasseur M.V."/>
            <person name="Bakowski C.E."/>
            <person name="Podsiadlowski L."/>
            <person name="Prost S."/>
            <person name="Krehenwinkel H."/>
            <person name="Mayer C."/>
        </authorList>
    </citation>
    <scope>NUCLEOTIDE SEQUENCE [LARGE SCALE GENOMIC DNA]</scope>
    <source>
        <strain evidence="2">NO-MEL_2022_Ind0_liver</strain>
    </source>
</reference>
<dbReference type="EMBL" id="JBCEZU010000089">
    <property type="protein sequence ID" value="KAK9531308.1"/>
    <property type="molecule type" value="Genomic_DNA"/>
</dbReference>
<keyword evidence="1" id="KW-0812">Transmembrane</keyword>
<organism evidence="2 3">
    <name type="scientific">Zoarces viviparus</name>
    <name type="common">Viviparous eelpout</name>
    <name type="synonym">Blennius viviparus</name>
    <dbReference type="NCBI Taxonomy" id="48416"/>
    <lineage>
        <taxon>Eukaryota</taxon>
        <taxon>Metazoa</taxon>
        <taxon>Chordata</taxon>
        <taxon>Craniata</taxon>
        <taxon>Vertebrata</taxon>
        <taxon>Euteleostomi</taxon>
        <taxon>Actinopterygii</taxon>
        <taxon>Neopterygii</taxon>
        <taxon>Teleostei</taxon>
        <taxon>Neoteleostei</taxon>
        <taxon>Acanthomorphata</taxon>
        <taxon>Eupercaria</taxon>
        <taxon>Perciformes</taxon>
        <taxon>Cottioidei</taxon>
        <taxon>Zoarcales</taxon>
        <taxon>Zoarcidae</taxon>
        <taxon>Zoarcinae</taxon>
        <taxon>Zoarces</taxon>
    </lineage>
</organism>